<gene>
    <name evidence="3" type="ORF">HP552_27540</name>
</gene>
<dbReference type="Pfam" id="PF16107">
    <property type="entry name" value="DUF4825"/>
    <property type="match status" value="1"/>
</dbReference>
<dbReference type="EMBL" id="JABMCB010000202">
    <property type="protein sequence ID" value="NUU78967.1"/>
    <property type="molecule type" value="Genomic_DNA"/>
</dbReference>
<organism evidence="3 4">
    <name type="scientific">Paenibacillus xylanilyticus</name>
    <dbReference type="NCBI Taxonomy" id="248903"/>
    <lineage>
        <taxon>Bacteria</taxon>
        <taxon>Bacillati</taxon>
        <taxon>Bacillota</taxon>
        <taxon>Bacilli</taxon>
        <taxon>Bacillales</taxon>
        <taxon>Paenibacillaceae</taxon>
        <taxon>Paenibacillus</taxon>
    </lineage>
</organism>
<name>A0A7Y6EW46_9BACL</name>
<evidence type="ECO:0000256" key="1">
    <source>
        <dbReference type="SAM" id="Phobius"/>
    </source>
</evidence>
<evidence type="ECO:0000313" key="4">
    <source>
        <dbReference type="Proteomes" id="UP000526125"/>
    </source>
</evidence>
<proteinExistence type="predicted"/>
<protein>
    <submittedName>
        <fullName evidence="3">DUF4825 domain-containing protein</fullName>
    </submittedName>
</protein>
<sequence>MNKKNTANFVLAMIGIILFVTVYGILLPRMEREDQVYAAQQTDPLTHNIEESIRYKNKYMGNAGNLSGLIHSLPLGNIESELELFPDKLAANILYKSSTADITPELLERSLIYNATATFALIDNLQEIRYTFSDLSYVVSREDAEMLQGQADSPLINSPNKWRTEFQSKLEDSKYVEMGMKTLY</sequence>
<dbReference type="Proteomes" id="UP000526125">
    <property type="component" value="Unassembled WGS sequence"/>
</dbReference>
<keyword evidence="1" id="KW-0812">Transmembrane</keyword>
<accession>A0A7Y6EW46</accession>
<keyword evidence="1" id="KW-1133">Transmembrane helix</keyword>
<dbReference type="AlphaFoldDB" id="A0A7Y6EW46"/>
<feature type="transmembrane region" description="Helical" evidence="1">
    <location>
        <begin position="6"/>
        <end position="26"/>
    </location>
</feature>
<comment type="caution">
    <text evidence="3">The sequence shown here is derived from an EMBL/GenBank/DDBJ whole genome shotgun (WGS) entry which is preliminary data.</text>
</comment>
<reference evidence="3 4" key="1">
    <citation type="submission" date="2020-05" db="EMBL/GenBank/DDBJ databases">
        <title>Genome Sequencing of Type Strains.</title>
        <authorList>
            <person name="Lemaire J.F."/>
            <person name="Inderbitzin P."/>
            <person name="Gregorio O.A."/>
            <person name="Collins S.B."/>
            <person name="Wespe N."/>
            <person name="Knight-Connoni V."/>
        </authorList>
    </citation>
    <scope>NUCLEOTIDE SEQUENCE [LARGE SCALE GENOMIC DNA]</scope>
    <source>
        <strain evidence="3 4">LMG 21957</strain>
    </source>
</reference>
<dbReference type="InterPro" id="IPR032250">
    <property type="entry name" value="DUF4825"/>
</dbReference>
<keyword evidence="4" id="KW-1185">Reference proteome</keyword>
<feature type="domain" description="DUF4825" evidence="2">
    <location>
        <begin position="54"/>
        <end position="134"/>
    </location>
</feature>
<dbReference type="RefSeq" id="WP_175398565.1">
    <property type="nucleotide sequence ID" value="NZ_JABMCB010000202.1"/>
</dbReference>
<keyword evidence="1" id="KW-0472">Membrane</keyword>
<evidence type="ECO:0000259" key="2">
    <source>
        <dbReference type="Pfam" id="PF16107"/>
    </source>
</evidence>
<evidence type="ECO:0000313" key="3">
    <source>
        <dbReference type="EMBL" id="NUU78967.1"/>
    </source>
</evidence>